<dbReference type="Gene3D" id="3.30.2170.10">
    <property type="entry name" value="archaeoglobus fulgidus dsm 4304 superfamily"/>
    <property type="match status" value="1"/>
</dbReference>
<dbReference type="GO" id="GO:0005737">
    <property type="term" value="C:cytoplasm"/>
    <property type="evidence" value="ECO:0007669"/>
    <property type="project" value="UniProtKB-SubCell"/>
</dbReference>
<organism evidence="6">
    <name type="scientific">viral metagenome</name>
    <dbReference type="NCBI Taxonomy" id="1070528"/>
    <lineage>
        <taxon>unclassified sequences</taxon>
        <taxon>metagenomes</taxon>
        <taxon>organismal metagenomes</taxon>
    </lineage>
</organism>
<evidence type="ECO:0000256" key="5">
    <source>
        <dbReference type="ARBA" id="ARBA00022801"/>
    </source>
</evidence>
<protein>
    <recommendedName>
        <fullName evidence="7">Endonuclease V</fullName>
    </recommendedName>
</protein>
<proteinExistence type="predicted"/>
<evidence type="ECO:0000256" key="1">
    <source>
        <dbReference type="ARBA" id="ARBA00004496"/>
    </source>
</evidence>
<dbReference type="AlphaFoldDB" id="A0A6C0EAL2"/>
<keyword evidence="4" id="KW-0255">Endonuclease</keyword>
<dbReference type="GO" id="GO:0006281">
    <property type="term" value="P:DNA repair"/>
    <property type="evidence" value="ECO:0007669"/>
    <property type="project" value="InterPro"/>
</dbReference>
<dbReference type="InterPro" id="IPR007581">
    <property type="entry name" value="Endonuclease-V"/>
</dbReference>
<dbReference type="GO" id="GO:0016891">
    <property type="term" value="F:RNA endonuclease activity producing 5'-phosphomonoesters, hydrolytic mechanism"/>
    <property type="evidence" value="ECO:0007669"/>
    <property type="project" value="TreeGrafter"/>
</dbReference>
<dbReference type="PANTHER" id="PTHR28511">
    <property type="entry name" value="ENDONUCLEASE V"/>
    <property type="match status" value="1"/>
</dbReference>
<keyword evidence="5" id="KW-0378">Hydrolase</keyword>
<evidence type="ECO:0000256" key="2">
    <source>
        <dbReference type="ARBA" id="ARBA00022490"/>
    </source>
</evidence>
<keyword evidence="2" id="KW-0963">Cytoplasm</keyword>
<evidence type="ECO:0000313" key="6">
    <source>
        <dbReference type="EMBL" id="QHT24425.1"/>
    </source>
</evidence>
<evidence type="ECO:0000256" key="4">
    <source>
        <dbReference type="ARBA" id="ARBA00022759"/>
    </source>
</evidence>
<evidence type="ECO:0008006" key="7">
    <source>
        <dbReference type="Google" id="ProtNLM"/>
    </source>
</evidence>
<dbReference type="GO" id="GO:0005730">
    <property type="term" value="C:nucleolus"/>
    <property type="evidence" value="ECO:0007669"/>
    <property type="project" value="TreeGrafter"/>
</dbReference>
<dbReference type="PANTHER" id="PTHR28511:SF1">
    <property type="entry name" value="ENDONUCLEASE V"/>
    <property type="match status" value="1"/>
</dbReference>
<evidence type="ECO:0000256" key="3">
    <source>
        <dbReference type="ARBA" id="ARBA00022722"/>
    </source>
</evidence>
<accession>A0A6C0EAL2</accession>
<dbReference type="GO" id="GO:0003727">
    <property type="term" value="F:single-stranded RNA binding"/>
    <property type="evidence" value="ECO:0007669"/>
    <property type="project" value="TreeGrafter"/>
</dbReference>
<keyword evidence="3" id="KW-0540">Nuclease</keyword>
<comment type="subcellular location">
    <subcellularLocation>
        <location evidence="1">Cytoplasm</location>
    </subcellularLocation>
</comment>
<dbReference type="Pfam" id="PF04493">
    <property type="entry name" value="Endonuclease_5"/>
    <property type="match status" value="1"/>
</dbReference>
<dbReference type="EMBL" id="MN739745">
    <property type="protein sequence ID" value="QHT24425.1"/>
    <property type="molecule type" value="Genomic_DNA"/>
</dbReference>
<sequence>MIHDELIQKLIKIQELLSKNVILVDDPRLKEDYDDDLPLPKLVGSLSLSVSQDNPDNGYVALIIYDTEECLVVKTVIKNIDLGNYKALKLTRQYLQKHYPIEESELFPLNLPIDSTSFPYIANFLAFREVEPYAEIILELEPQFMPKLLITEGGGRLHPRKCGLATHLGLLVDIPAIGVAKDLLEVGKWNRDIIKEKVETLLTDDSFDIDYMDEIVGKALKSNNSTRIIYISPGHLISVDTSIKLICELSEFRIPEPLRAASFAAKKARKDRS</sequence>
<reference evidence="6" key="1">
    <citation type="journal article" date="2020" name="Nature">
        <title>Giant virus diversity and host interactions through global metagenomics.</title>
        <authorList>
            <person name="Schulz F."/>
            <person name="Roux S."/>
            <person name="Paez-Espino D."/>
            <person name="Jungbluth S."/>
            <person name="Walsh D.A."/>
            <person name="Denef V.J."/>
            <person name="McMahon K.D."/>
            <person name="Konstantinidis K.T."/>
            <person name="Eloe-Fadrosh E.A."/>
            <person name="Kyrpides N.C."/>
            <person name="Woyke T."/>
        </authorList>
    </citation>
    <scope>NUCLEOTIDE SEQUENCE</scope>
    <source>
        <strain evidence="6">GVMAG-M-3300023179-150</strain>
    </source>
</reference>
<name>A0A6C0EAL2_9ZZZZ</name>